<dbReference type="AlphaFoldDB" id="A0A291MUD9"/>
<accession>A0A291MUD9</accession>
<gene>
    <name evidence="1" type="ORF">A6768_00930</name>
</gene>
<dbReference type="RefSeq" id="WP_097382284.1">
    <property type="nucleotide sequence ID" value="NZ_CP023741.1"/>
</dbReference>
<dbReference type="EMBL" id="CP023741">
    <property type="protein sequence ID" value="ATI78692.1"/>
    <property type="molecule type" value="Genomic_DNA"/>
</dbReference>
<name>A0A291MUD9_SPHYA</name>
<evidence type="ECO:0000313" key="1">
    <source>
        <dbReference type="EMBL" id="ATI78692.1"/>
    </source>
</evidence>
<protein>
    <submittedName>
        <fullName evidence="1">Conjugal transfer protein TraD</fullName>
    </submittedName>
</protein>
<dbReference type="InterPro" id="IPR009444">
    <property type="entry name" value="Conjugal_tfr_TraD_a-type"/>
</dbReference>
<proteinExistence type="predicted"/>
<dbReference type="KEGG" id="sya:A6768_00930"/>
<dbReference type="Pfam" id="PF06412">
    <property type="entry name" value="TraD"/>
    <property type="match status" value="1"/>
</dbReference>
<sequence length="111" mass="12889">MRLGRALATSRAALRRVKVARHRLQLSQARHDRRDWQMKRRERTRHLIELGGLVVKADLVTLTDDDRAVMLGLLGEAAARLRTEEREQLLLLWRRRGQRMFASDALAGKPE</sequence>
<dbReference type="GeneID" id="57775391"/>
<evidence type="ECO:0000313" key="2">
    <source>
        <dbReference type="Proteomes" id="UP000219422"/>
    </source>
</evidence>
<dbReference type="Proteomes" id="UP000219422">
    <property type="component" value="Chromosome"/>
</dbReference>
<organism evidence="1 2">
    <name type="scientific">Sphingobium yanoikuyae</name>
    <name type="common">Sphingomonas yanoikuyae</name>
    <dbReference type="NCBI Taxonomy" id="13690"/>
    <lineage>
        <taxon>Bacteria</taxon>
        <taxon>Pseudomonadati</taxon>
        <taxon>Pseudomonadota</taxon>
        <taxon>Alphaproteobacteria</taxon>
        <taxon>Sphingomonadales</taxon>
        <taxon>Sphingomonadaceae</taxon>
        <taxon>Sphingobium</taxon>
    </lineage>
</organism>
<reference evidence="1 2" key="1">
    <citation type="submission" date="2017-10" db="EMBL/GenBank/DDBJ databases">
        <title>Sphingobium yanoikuyae S72.</title>
        <authorList>
            <person name="Sanchez E."/>
            <person name="Bustos P."/>
            <person name="Mendoza P."/>
            <person name="Guo X."/>
            <person name="Mendoza A."/>
        </authorList>
    </citation>
    <scope>NUCLEOTIDE SEQUENCE [LARGE SCALE GENOMIC DNA]</scope>
    <source>
        <strain evidence="1 2">S72</strain>
    </source>
</reference>